<dbReference type="Proteomes" id="UP001060215">
    <property type="component" value="Chromosome 12"/>
</dbReference>
<organism evidence="1 2">
    <name type="scientific">Camellia lanceoleosa</name>
    <dbReference type="NCBI Taxonomy" id="1840588"/>
    <lineage>
        <taxon>Eukaryota</taxon>
        <taxon>Viridiplantae</taxon>
        <taxon>Streptophyta</taxon>
        <taxon>Embryophyta</taxon>
        <taxon>Tracheophyta</taxon>
        <taxon>Spermatophyta</taxon>
        <taxon>Magnoliopsida</taxon>
        <taxon>eudicotyledons</taxon>
        <taxon>Gunneridae</taxon>
        <taxon>Pentapetalae</taxon>
        <taxon>asterids</taxon>
        <taxon>Ericales</taxon>
        <taxon>Theaceae</taxon>
        <taxon>Camellia</taxon>
    </lineage>
</organism>
<comment type="caution">
    <text evidence="1">The sequence shown here is derived from an EMBL/GenBank/DDBJ whole genome shotgun (WGS) entry which is preliminary data.</text>
</comment>
<reference evidence="1 2" key="1">
    <citation type="journal article" date="2022" name="Plant J.">
        <title>Chromosome-level genome of Camellia lanceoleosa provides a valuable resource for understanding genome evolution and self-incompatibility.</title>
        <authorList>
            <person name="Gong W."/>
            <person name="Xiao S."/>
            <person name="Wang L."/>
            <person name="Liao Z."/>
            <person name="Chang Y."/>
            <person name="Mo W."/>
            <person name="Hu G."/>
            <person name="Li W."/>
            <person name="Zhao G."/>
            <person name="Zhu H."/>
            <person name="Hu X."/>
            <person name="Ji K."/>
            <person name="Xiang X."/>
            <person name="Song Q."/>
            <person name="Yuan D."/>
            <person name="Jin S."/>
            <person name="Zhang L."/>
        </authorList>
    </citation>
    <scope>NUCLEOTIDE SEQUENCE [LARGE SCALE GENOMIC DNA]</scope>
    <source>
        <strain evidence="1">SQ_2022a</strain>
    </source>
</reference>
<sequence>MPTELTSWQYGTTPPIPIPIPMEPPTPGHRYVSDPDSPPPPREYIDQMLGVVASLEGMVLRREAQMSIMCFQMPPVYAST</sequence>
<gene>
    <name evidence="1" type="ORF">LOK49_LG11G00498</name>
</gene>
<evidence type="ECO:0000313" key="2">
    <source>
        <dbReference type="Proteomes" id="UP001060215"/>
    </source>
</evidence>
<evidence type="ECO:0000313" key="1">
    <source>
        <dbReference type="EMBL" id="KAI7994737.1"/>
    </source>
</evidence>
<protein>
    <submittedName>
        <fullName evidence="1">Uncharacterized protein</fullName>
    </submittedName>
</protein>
<keyword evidence="2" id="KW-1185">Reference proteome</keyword>
<dbReference type="EMBL" id="CM045769">
    <property type="protein sequence ID" value="KAI7994737.1"/>
    <property type="molecule type" value="Genomic_DNA"/>
</dbReference>
<name>A0ACC0G0Z8_9ERIC</name>
<proteinExistence type="predicted"/>
<accession>A0ACC0G0Z8</accession>